<accession>A0A644YNY6</accession>
<proteinExistence type="predicted"/>
<dbReference type="AlphaFoldDB" id="A0A644YNY6"/>
<organism evidence="1">
    <name type="scientific">bioreactor metagenome</name>
    <dbReference type="NCBI Taxonomy" id="1076179"/>
    <lineage>
        <taxon>unclassified sequences</taxon>
        <taxon>metagenomes</taxon>
        <taxon>ecological metagenomes</taxon>
    </lineage>
</organism>
<dbReference type="EMBL" id="VSSQ01005760">
    <property type="protein sequence ID" value="MPM30342.1"/>
    <property type="molecule type" value="Genomic_DNA"/>
</dbReference>
<evidence type="ECO:0000313" key="1">
    <source>
        <dbReference type="EMBL" id="MPM30342.1"/>
    </source>
</evidence>
<comment type="caution">
    <text evidence="1">The sequence shown here is derived from an EMBL/GenBank/DDBJ whole genome shotgun (WGS) entry which is preliminary data.</text>
</comment>
<protein>
    <submittedName>
        <fullName evidence="1">Uncharacterized protein</fullName>
    </submittedName>
</protein>
<reference evidence="1" key="1">
    <citation type="submission" date="2019-08" db="EMBL/GenBank/DDBJ databases">
        <authorList>
            <person name="Kucharzyk K."/>
            <person name="Murdoch R.W."/>
            <person name="Higgins S."/>
            <person name="Loffler F."/>
        </authorList>
    </citation>
    <scope>NUCLEOTIDE SEQUENCE</scope>
</reference>
<gene>
    <name evidence="1" type="ORF">SDC9_76890</name>
</gene>
<sequence length="98" mass="11238">MLIFAVSELIAFLYPLEDCCWFLRLVSQQMLFTDCVSITGESIDITLTVCDEIKLKGGVLLPLWIEQEPVYKWNRLIQLSDACCPDYHDGSGHRLDQI</sequence>
<name>A0A644YNY6_9ZZZZ</name>